<reference evidence="4 5" key="1">
    <citation type="journal article" date="2024" name="Nat. Commun.">
        <title>Phylogenomics reveals the evolutionary origins of lichenization in chlorophyte algae.</title>
        <authorList>
            <person name="Puginier C."/>
            <person name="Libourel C."/>
            <person name="Otte J."/>
            <person name="Skaloud P."/>
            <person name="Haon M."/>
            <person name="Grisel S."/>
            <person name="Petersen M."/>
            <person name="Berrin J.G."/>
            <person name="Delaux P.M."/>
            <person name="Dal Grande F."/>
            <person name="Keller J."/>
        </authorList>
    </citation>
    <scope>NUCLEOTIDE SEQUENCE [LARGE SCALE GENOMIC DNA]</scope>
    <source>
        <strain evidence="4 5">SAG 2043</strain>
    </source>
</reference>
<dbReference type="Pfam" id="PF08880">
    <property type="entry name" value="QLQ"/>
    <property type="match status" value="1"/>
</dbReference>
<evidence type="ECO:0000313" key="4">
    <source>
        <dbReference type="EMBL" id="KAK9804756.1"/>
    </source>
</evidence>
<dbReference type="InterPro" id="IPR014978">
    <property type="entry name" value="Gln-Leu-Gln_QLQ"/>
</dbReference>
<gene>
    <name evidence="4" type="ORF">WJX72_003630</name>
</gene>
<dbReference type="GO" id="GO:0005634">
    <property type="term" value="C:nucleus"/>
    <property type="evidence" value="ECO:0007669"/>
    <property type="project" value="UniProtKB-SubCell"/>
</dbReference>
<dbReference type="GO" id="GO:0006355">
    <property type="term" value="P:regulation of DNA-templated transcription"/>
    <property type="evidence" value="ECO:0007669"/>
    <property type="project" value="InterPro"/>
</dbReference>
<evidence type="ECO:0000259" key="3">
    <source>
        <dbReference type="PROSITE" id="PS51666"/>
    </source>
</evidence>
<keyword evidence="2" id="KW-0539">Nucleus</keyword>
<feature type="domain" description="QLQ" evidence="3">
    <location>
        <begin position="4"/>
        <end position="40"/>
    </location>
</feature>
<name>A0AAW1P4U5_9CHLO</name>
<dbReference type="EMBL" id="JALJOR010000017">
    <property type="protein sequence ID" value="KAK9804756.1"/>
    <property type="molecule type" value="Genomic_DNA"/>
</dbReference>
<comment type="caution">
    <text evidence="4">The sequence shown here is derived from an EMBL/GenBank/DDBJ whole genome shotgun (WGS) entry which is preliminary data.</text>
</comment>
<evidence type="ECO:0000256" key="1">
    <source>
        <dbReference type="ARBA" id="ARBA00004123"/>
    </source>
</evidence>
<dbReference type="AlphaFoldDB" id="A0AAW1P4U5"/>
<proteinExistence type="predicted"/>
<organism evidence="4 5">
    <name type="scientific">[Myrmecia] bisecta</name>
    <dbReference type="NCBI Taxonomy" id="41462"/>
    <lineage>
        <taxon>Eukaryota</taxon>
        <taxon>Viridiplantae</taxon>
        <taxon>Chlorophyta</taxon>
        <taxon>core chlorophytes</taxon>
        <taxon>Trebouxiophyceae</taxon>
        <taxon>Trebouxiales</taxon>
        <taxon>Trebouxiaceae</taxon>
        <taxon>Myrmecia</taxon>
    </lineage>
</organism>
<evidence type="ECO:0000256" key="2">
    <source>
        <dbReference type="ARBA" id="ARBA00023242"/>
    </source>
</evidence>
<dbReference type="SMART" id="SM00951">
    <property type="entry name" value="QLQ"/>
    <property type="match status" value="1"/>
</dbReference>
<dbReference type="GO" id="GO:0005524">
    <property type="term" value="F:ATP binding"/>
    <property type="evidence" value="ECO:0007669"/>
    <property type="project" value="InterPro"/>
</dbReference>
<evidence type="ECO:0000313" key="5">
    <source>
        <dbReference type="Proteomes" id="UP001489004"/>
    </source>
</evidence>
<sequence>MRSGFTQLQLDVLRNQILAFRRLKRGEFGFPAHVLAGIKPPTLLRLCERAVAVVPRSGQVAPTPVSQPLVGEKGAEVWLHCPITARGQDVVRVVGQKLGLGSMEAGD</sequence>
<dbReference type="Proteomes" id="UP001489004">
    <property type="component" value="Unassembled WGS sequence"/>
</dbReference>
<comment type="subcellular location">
    <subcellularLocation>
        <location evidence="1">Nucleus</location>
    </subcellularLocation>
</comment>
<accession>A0AAW1P4U5</accession>
<protein>
    <recommendedName>
        <fullName evidence="3">QLQ domain-containing protein</fullName>
    </recommendedName>
</protein>
<keyword evidence="5" id="KW-1185">Reference proteome</keyword>
<dbReference type="PROSITE" id="PS51666">
    <property type="entry name" value="QLQ"/>
    <property type="match status" value="1"/>
</dbReference>